<comment type="caution">
    <text evidence="2">The sequence shown here is derived from an EMBL/GenBank/DDBJ whole genome shotgun (WGS) entry which is preliminary data.</text>
</comment>
<feature type="transmembrane region" description="Helical" evidence="1">
    <location>
        <begin position="66"/>
        <end position="87"/>
    </location>
</feature>
<dbReference type="AlphaFoldDB" id="X1L4X6"/>
<gene>
    <name evidence="2" type="ORF">S06H3_09138</name>
</gene>
<evidence type="ECO:0008006" key="3">
    <source>
        <dbReference type="Google" id="ProtNLM"/>
    </source>
</evidence>
<feature type="transmembrane region" description="Helical" evidence="1">
    <location>
        <begin position="7"/>
        <end position="30"/>
    </location>
</feature>
<dbReference type="InterPro" id="IPR037185">
    <property type="entry name" value="EmrE-like"/>
</dbReference>
<evidence type="ECO:0000313" key="2">
    <source>
        <dbReference type="EMBL" id="GAI14013.1"/>
    </source>
</evidence>
<feature type="transmembrane region" description="Helical" evidence="1">
    <location>
        <begin position="36"/>
        <end position="54"/>
    </location>
</feature>
<keyword evidence="1" id="KW-0812">Transmembrane</keyword>
<dbReference type="PROSITE" id="PS51257">
    <property type="entry name" value="PROKAR_LIPOPROTEIN"/>
    <property type="match status" value="1"/>
</dbReference>
<accession>X1L4X6</accession>
<keyword evidence="1" id="KW-0472">Membrane</keyword>
<feature type="non-terminal residue" evidence="2">
    <location>
        <position position="88"/>
    </location>
</feature>
<dbReference type="SUPFAM" id="SSF103481">
    <property type="entry name" value="Multidrug resistance efflux transporter EmrE"/>
    <property type="match status" value="1"/>
</dbReference>
<reference evidence="2" key="1">
    <citation type="journal article" date="2014" name="Front. Microbiol.">
        <title>High frequency of phylogenetically diverse reductive dehalogenase-homologous genes in deep subseafloor sedimentary metagenomes.</title>
        <authorList>
            <person name="Kawai M."/>
            <person name="Futagami T."/>
            <person name="Toyoda A."/>
            <person name="Takaki Y."/>
            <person name="Nishi S."/>
            <person name="Hori S."/>
            <person name="Arai W."/>
            <person name="Tsubouchi T."/>
            <person name="Morono Y."/>
            <person name="Uchiyama I."/>
            <person name="Ito T."/>
            <person name="Fujiyama A."/>
            <person name="Inagaki F."/>
            <person name="Takami H."/>
        </authorList>
    </citation>
    <scope>NUCLEOTIDE SEQUENCE</scope>
    <source>
        <strain evidence="2">Expedition CK06-06</strain>
    </source>
</reference>
<dbReference type="EMBL" id="BARV01003967">
    <property type="protein sequence ID" value="GAI14013.1"/>
    <property type="molecule type" value="Genomic_DNA"/>
</dbReference>
<keyword evidence="1" id="KW-1133">Transmembrane helix</keyword>
<sequence>MSLNKLGAGLTAIVGCFYSLSVIGLSIIWLNERLTVLQVIGAILIISALLIATQKNRREAAIGRRDLLLGVLYGILSMLIVAVSIVMI</sequence>
<name>X1L4X6_9ZZZZ</name>
<evidence type="ECO:0000256" key="1">
    <source>
        <dbReference type="SAM" id="Phobius"/>
    </source>
</evidence>
<protein>
    <recommendedName>
        <fullName evidence="3">EamA domain-containing protein</fullName>
    </recommendedName>
</protein>
<organism evidence="2">
    <name type="scientific">marine sediment metagenome</name>
    <dbReference type="NCBI Taxonomy" id="412755"/>
    <lineage>
        <taxon>unclassified sequences</taxon>
        <taxon>metagenomes</taxon>
        <taxon>ecological metagenomes</taxon>
    </lineage>
</organism>
<proteinExistence type="predicted"/>